<dbReference type="GO" id="GO:0008168">
    <property type="term" value="F:methyltransferase activity"/>
    <property type="evidence" value="ECO:0007669"/>
    <property type="project" value="UniProtKB-KW"/>
</dbReference>
<dbReference type="GO" id="GO:0006281">
    <property type="term" value="P:DNA repair"/>
    <property type="evidence" value="ECO:0007669"/>
    <property type="project" value="InterPro"/>
</dbReference>
<sequence length="104" mass="10940">MDIPLARRMLDIVASIPPGSVATYGEIAVSAGSRSPRLVGRVLSEMADDDLPWHRVLPASGRPAPHIAAEQLALLAAEGVLAVDGRISVKQFRDRRAGPSGPGH</sequence>
<dbReference type="GO" id="GO:0032259">
    <property type="term" value="P:methylation"/>
    <property type="evidence" value="ECO:0007669"/>
    <property type="project" value="UniProtKB-KW"/>
</dbReference>
<dbReference type="Pfam" id="PF01035">
    <property type="entry name" value="DNA_binding_1"/>
    <property type="match status" value="1"/>
</dbReference>
<keyword evidence="4" id="KW-1185">Reference proteome</keyword>
<proteinExistence type="predicted"/>
<accession>A0A3G8ZLV7</accession>
<dbReference type="OrthoDB" id="9132167at2"/>
<dbReference type="CDD" id="cd06445">
    <property type="entry name" value="ATase"/>
    <property type="match status" value="1"/>
</dbReference>
<evidence type="ECO:0000313" key="4">
    <source>
        <dbReference type="Proteomes" id="UP000268084"/>
    </source>
</evidence>
<dbReference type="PANTHER" id="PTHR42942:SF1">
    <property type="entry name" value="ALKYLTRANSFERASE-LIKE PROTEIN 1"/>
    <property type="match status" value="1"/>
</dbReference>
<dbReference type="Gene3D" id="1.10.10.10">
    <property type="entry name" value="Winged helix-like DNA-binding domain superfamily/Winged helix DNA-binding domain"/>
    <property type="match status" value="1"/>
</dbReference>
<dbReference type="AlphaFoldDB" id="A0A3G8ZLV7"/>
<dbReference type="EMBL" id="CP034170">
    <property type="protein sequence ID" value="AZI58138.1"/>
    <property type="molecule type" value="Genomic_DNA"/>
</dbReference>
<keyword evidence="3" id="KW-0808">Transferase</keyword>
<evidence type="ECO:0000259" key="2">
    <source>
        <dbReference type="Pfam" id="PF01035"/>
    </source>
</evidence>
<evidence type="ECO:0000313" key="3">
    <source>
        <dbReference type="EMBL" id="AZI58138.1"/>
    </source>
</evidence>
<feature type="domain" description="Methylated-DNA-[protein]-cysteine S-methyltransferase DNA binding" evidence="2">
    <location>
        <begin position="6"/>
        <end position="80"/>
    </location>
</feature>
<dbReference type="SUPFAM" id="SSF46767">
    <property type="entry name" value="Methylated DNA-protein cysteine methyltransferase, C-terminal domain"/>
    <property type="match status" value="1"/>
</dbReference>
<keyword evidence="3" id="KW-0489">Methyltransferase</keyword>
<dbReference type="KEGG" id="nak:EH165_08285"/>
<organism evidence="3 4">
    <name type="scientific">Nakamurella antarctica</name>
    <dbReference type="NCBI Taxonomy" id="1902245"/>
    <lineage>
        <taxon>Bacteria</taxon>
        <taxon>Bacillati</taxon>
        <taxon>Actinomycetota</taxon>
        <taxon>Actinomycetes</taxon>
        <taxon>Nakamurellales</taxon>
        <taxon>Nakamurellaceae</taxon>
        <taxon>Nakamurella</taxon>
    </lineage>
</organism>
<dbReference type="InterPro" id="IPR036388">
    <property type="entry name" value="WH-like_DNA-bd_sf"/>
</dbReference>
<dbReference type="PANTHER" id="PTHR42942">
    <property type="entry name" value="6-O-METHYLGUANINE DNA METHYLTRANSFERASE"/>
    <property type="match status" value="1"/>
</dbReference>
<reference evidence="3 4" key="2">
    <citation type="submission" date="2018-12" db="EMBL/GenBank/DDBJ databases">
        <title>Nakamurella antarcticus sp. nov., isolated from Antarctica South Shetland Islands soil.</title>
        <authorList>
            <person name="Peng F."/>
        </authorList>
    </citation>
    <scope>NUCLEOTIDE SEQUENCE [LARGE SCALE GENOMIC DNA]</scope>
    <source>
        <strain evidence="3 4">S14-144</strain>
    </source>
</reference>
<dbReference type="InterPro" id="IPR052520">
    <property type="entry name" value="ATL_DNA_repair"/>
</dbReference>
<protein>
    <submittedName>
        <fullName evidence="3">DNA methyltransferase</fullName>
    </submittedName>
</protein>
<dbReference type="InterPro" id="IPR036217">
    <property type="entry name" value="MethylDNA_cys_MeTrfase_DNAb"/>
</dbReference>
<dbReference type="RefSeq" id="WP_124799047.1">
    <property type="nucleotide sequence ID" value="NZ_CP034170.1"/>
</dbReference>
<name>A0A3G8ZLV7_9ACTN</name>
<reference evidence="3 4" key="1">
    <citation type="submission" date="2018-11" db="EMBL/GenBank/DDBJ databases">
        <authorList>
            <person name="Da X."/>
        </authorList>
    </citation>
    <scope>NUCLEOTIDE SEQUENCE [LARGE SCALE GENOMIC DNA]</scope>
    <source>
        <strain evidence="3 4">S14-144</strain>
    </source>
</reference>
<dbReference type="Proteomes" id="UP000268084">
    <property type="component" value="Chromosome"/>
</dbReference>
<gene>
    <name evidence="3" type="ORF">EH165_08285</name>
</gene>
<keyword evidence="1" id="KW-0227">DNA damage</keyword>
<dbReference type="InterPro" id="IPR014048">
    <property type="entry name" value="MethylDNA_cys_MeTrfase_DNA-bd"/>
</dbReference>
<evidence type="ECO:0000256" key="1">
    <source>
        <dbReference type="ARBA" id="ARBA00022763"/>
    </source>
</evidence>